<dbReference type="AlphaFoldDB" id="A0AA45WWR1"/>
<reference evidence="1" key="1">
    <citation type="submission" date="2017-05" db="EMBL/GenBank/DDBJ databases">
        <authorList>
            <person name="Varghese N."/>
            <person name="Submissions S."/>
        </authorList>
    </citation>
    <scope>NUCLEOTIDE SEQUENCE</scope>
    <source>
        <strain evidence="1">Su22</strain>
    </source>
</reference>
<gene>
    <name evidence="1" type="ORF">SAMN06296020_107143</name>
</gene>
<evidence type="ECO:0000313" key="1">
    <source>
        <dbReference type="EMBL" id="SMP59023.1"/>
    </source>
</evidence>
<proteinExistence type="predicted"/>
<comment type="caution">
    <text evidence="1">The sequence shown here is derived from an EMBL/GenBank/DDBJ whole genome shotgun (WGS) entry which is preliminary data.</text>
</comment>
<keyword evidence="2" id="KW-1185">Reference proteome</keyword>
<dbReference type="Proteomes" id="UP001158066">
    <property type="component" value="Unassembled WGS sequence"/>
</dbReference>
<dbReference type="EMBL" id="FXUF01000007">
    <property type="protein sequence ID" value="SMP59023.1"/>
    <property type="molecule type" value="Genomic_DNA"/>
</dbReference>
<sequence>MEKKLLQLNEKLASDSTLAGQILEKESAEEVQALLKKNDLDFSIEEIQELRDHLIQIASDPAYDISTVPYGDIFQATLELISVSNEGPVTGPHW</sequence>
<dbReference type="RefSeq" id="WP_283409466.1">
    <property type="nucleotide sequence ID" value="NZ_FXUF01000007.1"/>
</dbReference>
<name>A0AA45WWR1_9CLOT</name>
<evidence type="ECO:0000313" key="2">
    <source>
        <dbReference type="Proteomes" id="UP001158066"/>
    </source>
</evidence>
<accession>A0AA45WWR1</accession>
<organism evidence="1 2">
    <name type="scientific">Anoxynatronum buryatiense</name>
    <dbReference type="NCBI Taxonomy" id="489973"/>
    <lineage>
        <taxon>Bacteria</taxon>
        <taxon>Bacillati</taxon>
        <taxon>Bacillota</taxon>
        <taxon>Clostridia</taxon>
        <taxon>Eubacteriales</taxon>
        <taxon>Clostridiaceae</taxon>
        <taxon>Anoxynatronum</taxon>
    </lineage>
</organism>
<protein>
    <submittedName>
        <fullName evidence="1">Uncharacterized protein</fullName>
    </submittedName>
</protein>